<evidence type="ECO:0000313" key="2">
    <source>
        <dbReference type="EMBL" id="MBB5330443.1"/>
    </source>
</evidence>
<name>A0A9X0U5H4_9BACT</name>
<feature type="transmembrane region" description="Helical" evidence="1">
    <location>
        <begin position="38"/>
        <end position="55"/>
    </location>
</feature>
<keyword evidence="1" id="KW-1133">Transmembrane helix</keyword>
<dbReference type="EMBL" id="JACHEB010000010">
    <property type="protein sequence ID" value="MBB5330443.1"/>
    <property type="molecule type" value="Genomic_DNA"/>
</dbReference>
<feature type="transmembrane region" description="Helical" evidence="1">
    <location>
        <begin position="99"/>
        <end position="119"/>
    </location>
</feature>
<keyword evidence="1" id="KW-0472">Membrane</keyword>
<dbReference type="Proteomes" id="UP000535182">
    <property type="component" value="Unassembled WGS sequence"/>
</dbReference>
<comment type="caution">
    <text evidence="2">The sequence shown here is derived from an EMBL/GenBank/DDBJ whole genome shotgun (WGS) entry which is preliminary data.</text>
</comment>
<reference evidence="2 3" key="1">
    <citation type="submission" date="2020-08" db="EMBL/GenBank/DDBJ databases">
        <title>Genomic Encyclopedia of Type Strains, Phase IV (KMG-V): Genome sequencing to study the core and pangenomes of soil and plant-associated prokaryotes.</title>
        <authorList>
            <person name="Whitman W."/>
        </authorList>
    </citation>
    <scope>NUCLEOTIDE SEQUENCE [LARGE SCALE GENOMIC DNA]</scope>
    <source>
        <strain evidence="2 3">X5P2</strain>
    </source>
</reference>
<organism evidence="2 3">
    <name type="scientific">Tunturiibacter gelidiferens</name>
    <dbReference type="NCBI Taxonomy" id="3069689"/>
    <lineage>
        <taxon>Bacteria</taxon>
        <taxon>Pseudomonadati</taxon>
        <taxon>Acidobacteriota</taxon>
        <taxon>Terriglobia</taxon>
        <taxon>Terriglobales</taxon>
        <taxon>Acidobacteriaceae</taxon>
        <taxon>Tunturiibacter</taxon>
    </lineage>
</organism>
<proteinExistence type="predicted"/>
<feature type="transmembrane region" description="Helical" evidence="1">
    <location>
        <begin position="67"/>
        <end position="87"/>
    </location>
</feature>
<keyword evidence="1" id="KW-0812">Transmembrane</keyword>
<dbReference type="AlphaFoldDB" id="A0A9X0U5H4"/>
<evidence type="ECO:0000313" key="3">
    <source>
        <dbReference type="Proteomes" id="UP000535182"/>
    </source>
</evidence>
<dbReference type="RefSeq" id="WP_183979899.1">
    <property type="nucleotide sequence ID" value="NZ_JACHEB010000010.1"/>
</dbReference>
<sequence length="122" mass="13106">MMELFHNFVVPILLGLCVTALKIIGDRKEPSFDEANGVALDLVLISVGALGAFYMKGRSAETAFDAGVGNAVIAVILVFIRYVRALHRGKLSAEDAPPVAWWTAAIELLLGLVAIIWTLKAV</sequence>
<gene>
    <name evidence="2" type="ORF">HDF14_004078</name>
</gene>
<evidence type="ECO:0000256" key="1">
    <source>
        <dbReference type="SAM" id="Phobius"/>
    </source>
</evidence>
<protein>
    <submittedName>
        <fullName evidence="2">Uncharacterized protein</fullName>
    </submittedName>
</protein>
<accession>A0A9X0U5H4</accession>
<keyword evidence="3" id="KW-1185">Reference proteome</keyword>